<dbReference type="AlphaFoldDB" id="A0A0K1EHJ3"/>
<evidence type="ECO:0000313" key="3">
    <source>
        <dbReference type="Proteomes" id="UP000067626"/>
    </source>
</evidence>
<gene>
    <name evidence="2" type="ORF">CMC5_044880</name>
</gene>
<feature type="transmembrane region" description="Helical" evidence="1">
    <location>
        <begin position="86"/>
        <end position="106"/>
    </location>
</feature>
<dbReference type="EMBL" id="CP012159">
    <property type="protein sequence ID" value="AKT40335.1"/>
    <property type="molecule type" value="Genomic_DNA"/>
</dbReference>
<organism evidence="2 3">
    <name type="scientific">Chondromyces crocatus</name>
    <dbReference type="NCBI Taxonomy" id="52"/>
    <lineage>
        <taxon>Bacteria</taxon>
        <taxon>Pseudomonadati</taxon>
        <taxon>Myxococcota</taxon>
        <taxon>Polyangia</taxon>
        <taxon>Polyangiales</taxon>
        <taxon>Polyangiaceae</taxon>
        <taxon>Chondromyces</taxon>
    </lineage>
</organism>
<keyword evidence="1" id="KW-0472">Membrane</keyword>
<evidence type="ECO:0000313" key="2">
    <source>
        <dbReference type="EMBL" id="AKT40335.1"/>
    </source>
</evidence>
<reference evidence="2 3" key="1">
    <citation type="submission" date="2015-07" db="EMBL/GenBank/DDBJ databases">
        <title>Genome analysis of myxobacterium Chondromyces crocatus Cm c5 reveals a high potential for natural compound synthesis and the genetic basis for the loss of fruiting body formation.</title>
        <authorList>
            <person name="Zaburannyi N."/>
            <person name="Bunk B."/>
            <person name="Maier J."/>
            <person name="Overmann J."/>
            <person name="Mueller R."/>
        </authorList>
    </citation>
    <scope>NUCLEOTIDE SEQUENCE [LARGE SCALE GENOMIC DNA]</scope>
    <source>
        <strain evidence="2 3">Cm c5</strain>
    </source>
</reference>
<evidence type="ECO:0000256" key="1">
    <source>
        <dbReference type="SAM" id="Phobius"/>
    </source>
</evidence>
<proteinExistence type="predicted"/>
<dbReference type="KEGG" id="ccro:CMC5_044880"/>
<name>A0A0K1EHJ3_CHOCO</name>
<keyword evidence="3" id="KW-1185">Reference proteome</keyword>
<protein>
    <submittedName>
        <fullName evidence="2">Uncharacterized protein</fullName>
    </submittedName>
</protein>
<feature type="transmembrane region" description="Helical" evidence="1">
    <location>
        <begin position="60"/>
        <end position="80"/>
    </location>
</feature>
<keyword evidence="1" id="KW-0812">Transmembrane</keyword>
<keyword evidence="1" id="KW-1133">Transmembrane helix</keyword>
<dbReference type="Proteomes" id="UP000067626">
    <property type="component" value="Chromosome"/>
</dbReference>
<sequence length="211" mass="23081">MRMPGSPPAQGPLRAPRPVEIQIHHEQPTFQGHDTYRSVQTQIGTSIALTRRWFEPRFSILLLFTTMWAAAMMRVLMHLLAGAPTLLVLLPILHLGAGSGMIYYALANLLNRSRITLASGLLTISHGPLPWAPGCVVAARRIRDLRLVQVEGRHGRSAYALEATLDDGKAVRVLKGLPSREQGAFLEQTLQDALGLSEQALLPPVGARCFA</sequence>
<accession>A0A0K1EHJ3</accession>